<reference evidence="7 8" key="1">
    <citation type="journal article" date="2015" name="Genome Announc.">
        <title>Expanding the biotechnology potential of lactobacilli through comparative genomics of 213 strains and associated genera.</title>
        <authorList>
            <person name="Sun Z."/>
            <person name="Harris H.M."/>
            <person name="McCann A."/>
            <person name="Guo C."/>
            <person name="Argimon S."/>
            <person name="Zhang W."/>
            <person name="Yang X."/>
            <person name="Jeffery I.B."/>
            <person name="Cooney J.C."/>
            <person name="Kagawa T.F."/>
            <person name="Liu W."/>
            <person name="Song Y."/>
            <person name="Salvetti E."/>
            <person name="Wrobel A."/>
            <person name="Rasinkangas P."/>
            <person name="Parkhill J."/>
            <person name="Rea M.C."/>
            <person name="O'Sullivan O."/>
            <person name="Ritari J."/>
            <person name="Douillard F.P."/>
            <person name="Paul Ross R."/>
            <person name="Yang R."/>
            <person name="Briner A.E."/>
            <person name="Felis G.E."/>
            <person name="de Vos W.M."/>
            <person name="Barrangou R."/>
            <person name="Klaenhammer T.R."/>
            <person name="Caufield P.W."/>
            <person name="Cui Y."/>
            <person name="Zhang H."/>
            <person name="O'Toole P.W."/>
        </authorList>
    </citation>
    <scope>NUCLEOTIDE SEQUENCE [LARGE SCALE GENOMIC DNA]</scope>
    <source>
        <strain evidence="7 8">DSM 18793</strain>
    </source>
</reference>
<dbReference type="InterPro" id="IPR005252">
    <property type="entry name" value="CoaBC"/>
</dbReference>
<comment type="similarity">
    <text evidence="3 4">In the C-terminal section; belongs to the PPC synthetase family.</text>
</comment>
<dbReference type="HAMAP" id="MF_02225">
    <property type="entry name" value="CoaBC"/>
    <property type="match status" value="1"/>
</dbReference>
<comment type="cofactor">
    <cofactor evidence="3">
        <name>Mg(2+)</name>
        <dbReference type="ChEBI" id="CHEBI:18420"/>
    </cofactor>
</comment>
<dbReference type="InterPro" id="IPR036551">
    <property type="entry name" value="Flavin_trans-like"/>
</dbReference>
<dbReference type="InterPro" id="IPR007085">
    <property type="entry name" value="DNA/pantothenate-metab_flavo_C"/>
</dbReference>
<keyword evidence="3 4" id="KW-0436">Ligase</keyword>
<feature type="binding site" evidence="3">
    <location>
        <position position="274"/>
    </location>
    <ligand>
        <name>CTP</name>
        <dbReference type="ChEBI" id="CHEBI:37563"/>
    </ligand>
</feature>
<comment type="cofactor">
    <cofactor evidence="3">
        <name>FMN</name>
        <dbReference type="ChEBI" id="CHEBI:58210"/>
    </cofactor>
    <text evidence="3">Binds 1 FMN per subunit.</text>
</comment>
<dbReference type="PANTHER" id="PTHR14359:SF6">
    <property type="entry name" value="PHOSPHOPANTOTHENOYLCYSTEINE DECARBOXYLASE"/>
    <property type="match status" value="1"/>
</dbReference>
<dbReference type="InterPro" id="IPR035929">
    <property type="entry name" value="CoaB-like_sf"/>
</dbReference>
<comment type="caution">
    <text evidence="3">Lacks conserved residue(s) required for the propagation of feature annotation.</text>
</comment>
<dbReference type="GO" id="GO:0010181">
    <property type="term" value="F:FMN binding"/>
    <property type="evidence" value="ECO:0007669"/>
    <property type="project" value="UniProtKB-UniRule"/>
</dbReference>
<evidence type="ECO:0000256" key="1">
    <source>
        <dbReference type="ARBA" id="ARBA00022793"/>
    </source>
</evidence>
<dbReference type="NCBIfam" id="TIGR00521">
    <property type="entry name" value="coaBC_dfp"/>
    <property type="match status" value="1"/>
</dbReference>
<feature type="binding site" evidence="3">
    <location>
        <position position="334"/>
    </location>
    <ligand>
        <name>CTP</name>
        <dbReference type="ChEBI" id="CHEBI:37563"/>
    </ligand>
</feature>
<dbReference type="GO" id="GO:0071513">
    <property type="term" value="C:phosphopantothenoylcysteine decarboxylase complex"/>
    <property type="evidence" value="ECO:0007669"/>
    <property type="project" value="TreeGrafter"/>
</dbReference>
<evidence type="ECO:0000259" key="5">
    <source>
        <dbReference type="Pfam" id="PF02441"/>
    </source>
</evidence>
<comment type="function">
    <text evidence="4">Catalyzes two steps in the biosynthesis of coenzyme A. In the first step cysteine is conjugated to 4'-phosphopantothenate to form 4-phosphopantothenoylcysteine, in the latter compound is decarboxylated to form 4'-phosphopantotheine.</text>
</comment>
<feature type="domain" description="DNA/pantothenate metabolism flavoprotein C-terminal" evidence="6">
    <location>
        <begin position="181"/>
        <end position="392"/>
    </location>
</feature>
<evidence type="ECO:0000256" key="4">
    <source>
        <dbReference type="RuleBase" id="RU364078"/>
    </source>
</evidence>
<dbReference type="Proteomes" id="UP000051084">
    <property type="component" value="Unassembled WGS sequence"/>
</dbReference>
<dbReference type="SUPFAM" id="SSF102645">
    <property type="entry name" value="CoaB-like"/>
    <property type="match status" value="1"/>
</dbReference>
<dbReference type="Pfam" id="PF02441">
    <property type="entry name" value="Flavoprotein"/>
    <property type="match status" value="1"/>
</dbReference>
<name>A0A0R1UKT2_9LACO</name>
<gene>
    <name evidence="3" type="primary">coaBC</name>
    <name evidence="7" type="ORF">FC21_GL001413</name>
</gene>
<comment type="caution">
    <text evidence="7">The sequence shown here is derived from an EMBL/GenBank/DDBJ whole genome shotgun (WGS) entry which is preliminary data.</text>
</comment>
<feature type="binding site" evidence="3">
    <location>
        <position position="338"/>
    </location>
    <ligand>
        <name>CTP</name>
        <dbReference type="ChEBI" id="CHEBI:37563"/>
    </ligand>
</feature>
<evidence type="ECO:0000256" key="2">
    <source>
        <dbReference type="ARBA" id="ARBA00023239"/>
    </source>
</evidence>
<comment type="catalytic activity">
    <reaction evidence="3 4">
        <text>(R)-4'-phosphopantothenate + L-cysteine + CTP = N-[(R)-4-phosphopantothenoyl]-L-cysteine + CMP + diphosphate + H(+)</text>
        <dbReference type="Rhea" id="RHEA:19397"/>
        <dbReference type="ChEBI" id="CHEBI:10986"/>
        <dbReference type="ChEBI" id="CHEBI:15378"/>
        <dbReference type="ChEBI" id="CHEBI:33019"/>
        <dbReference type="ChEBI" id="CHEBI:35235"/>
        <dbReference type="ChEBI" id="CHEBI:37563"/>
        <dbReference type="ChEBI" id="CHEBI:59458"/>
        <dbReference type="ChEBI" id="CHEBI:60377"/>
        <dbReference type="EC" id="6.3.2.5"/>
    </reaction>
</comment>
<keyword evidence="8" id="KW-1185">Reference proteome</keyword>
<feature type="binding site" evidence="3">
    <location>
        <position position="320"/>
    </location>
    <ligand>
        <name>CTP</name>
        <dbReference type="ChEBI" id="CHEBI:37563"/>
    </ligand>
</feature>
<feature type="binding site" evidence="3">
    <location>
        <position position="284"/>
    </location>
    <ligand>
        <name>CTP</name>
        <dbReference type="ChEBI" id="CHEBI:37563"/>
    </ligand>
</feature>
<comment type="pathway">
    <text evidence="3 4">Cofactor biosynthesis; coenzyme A biosynthesis; CoA from (R)-pantothenate: step 3/5.</text>
</comment>
<dbReference type="Pfam" id="PF04127">
    <property type="entry name" value="DFP"/>
    <property type="match status" value="1"/>
</dbReference>
<dbReference type="AlphaFoldDB" id="A0A0R1UKT2"/>
<dbReference type="EMBL" id="AZGC01000039">
    <property type="protein sequence ID" value="KRL93942.1"/>
    <property type="molecule type" value="Genomic_DNA"/>
</dbReference>
<evidence type="ECO:0000313" key="8">
    <source>
        <dbReference type="Proteomes" id="UP000051084"/>
    </source>
</evidence>
<evidence type="ECO:0000259" key="6">
    <source>
        <dbReference type="Pfam" id="PF04127"/>
    </source>
</evidence>
<comment type="catalytic activity">
    <reaction evidence="3 4">
        <text>N-[(R)-4-phosphopantothenoyl]-L-cysteine + H(+) = (R)-4'-phosphopantetheine + CO2</text>
        <dbReference type="Rhea" id="RHEA:16793"/>
        <dbReference type="ChEBI" id="CHEBI:15378"/>
        <dbReference type="ChEBI" id="CHEBI:16526"/>
        <dbReference type="ChEBI" id="CHEBI:59458"/>
        <dbReference type="ChEBI" id="CHEBI:61723"/>
        <dbReference type="EC" id="4.1.1.36"/>
    </reaction>
</comment>
<dbReference type="OrthoDB" id="9802554at2"/>
<dbReference type="UniPathway" id="UPA00241">
    <property type="reaction ID" value="UER00353"/>
</dbReference>
<keyword evidence="1 3" id="KW-0210">Decarboxylase</keyword>
<feature type="binding site" evidence="3">
    <location>
        <begin position="301"/>
        <end position="304"/>
    </location>
    <ligand>
        <name>CTP</name>
        <dbReference type="ChEBI" id="CHEBI:37563"/>
    </ligand>
</feature>
<organism evidence="7 8">
    <name type="scientific">Limosilactobacillus equigenerosi DSM 18793 = JCM 14505</name>
    <dbReference type="NCBI Taxonomy" id="1423742"/>
    <lineage>
        <taxon>Bacteria</taxon>
        <taxon>Bacillati</taxon>
        <taxon>Bacillota</taxon>
        <taxon>Bacilli</taxon>
        <taxon>Lactobacillales</taxon>
        <taxon>Lactobacillaceae</taxon>
        <taxon>Limosilactobacillus</taxon>
    </lineage>
</organism>
<comment type="pathway">
    <text evidence="3 4">Cofactor biosynthesis; coenzyme A biosynthesis; CoA from (R)-pantothenate: step 2/5.</text>
</comment>
<dbReference type="GO" id="GO:0004632">
    <property type="term" value="F:phosphopantothenate--cysteine ligase activity"/>
    <property type="evidence" value="ECO:0007669"/>
    <property type="project" value="UniProtKB-UniRule"/>
</dbReference>
<sequence>MAKITVYMTGSVAVYKAVEVVRSLQKLNHEVRVVMSDSAQQFVGTATLASLLHTPVLTDIWQNVQAGQVPHIEWADWTELAVVVPASANVIAKMANGLADDTVSTTLLATAAPKLVVPAMNSHMWENPATQRNLQQLQADGVTVLEPATGLLAEGYTGKGRMPEPAVIVEAITTMLTPAKQETIVITAGGTREAIDPVRFIGNRSTGKMGMALANAALKAGYRVHLIVGQVEVAVPKSPHLIVERVETTRDMLTAVERAFTTATGLIMAAAVADYAPAEVATQKLKKQGDAGLTIQLQQNPDILATMGANKRADQWVVGFAAETNDLDTYATRKLMTKQADLIIGNDVTQVGAGFGTDTNIVTLYQNGQAPVRLAPATKAEVAAQIIQFIQQRF</sequence>
<dbReference type="EC" id="6.3.2.5" evidence="3"/>
<keyword evidence="3" id="KW-0479">Metal-binding</keyword>
<dbReference type="Gene3D" id="3.40.50.10300">
    <property type="entry name" value="CoaB-like"/>
    <property type="match status" value="1"/>
</dbReference>
<feature type="region of interest" description="Phosphopantothenate--cysteine ligase" evidence="3">
    <location>
        <begin position="184"/>
        <end position="394"/>
    </location>
</feature>
<evidence type="ECO:0000313" key="7">
    <source>
        <dbReference type="EMBL" id="KRL93942.1"/>
    </source>
</evidence>
<dbReference type="PATRIC" id="fig|1423742.4.peg.1465"/>
<dbReference type="GO" id="GO:0015937">
    <property type="term" value="P:coenzyme A biosynthetic process"/>
    <property type="evidence" value="ECO:0007669"/>
    <property type="project" value="UniProtKB-UniRule"/>
</dbReference>
<keyword evidence="3 4" id="KW-0285">Flavoprotein</keyword>
<evidence type="ECO:0000256" key="3">
    <source>
        <dbReference type="HAMAP-Rule" id="MF_02225"/>
    </source>
</evidence>
<dbReference type="InterPro" id="IPR003382">
    <property type="entry name" value="Flavoprotein"/>
</dbReference>
<keyword evidence="3" id="KW-0511">Multifunctional enzyme</keyword>
<accession>A0A0R1UKT2</accession>
<dbReference type="GO" id="GO:0046872">
    <property type="term" value="F:metal ion binding"/>
    <property type="evidence" value="ECO:0007669"/>
    <property type="project" value="UniProtKB-KW"/>
</dbReference>
<keyword evidence="2 3" id="KW-0456">Lyase</keyword>
<dbReference type="GO" id="GO:0015941">
    <property type="term" value="P:pantothenate catabolic process"/>
    <property type="evidence" value="ECO:0007669"/>
    <property type="project" value="InterPro"/>
</dbReference>
<comment type="similarity">
    <text evidence="3 4">In the N-terminal section; belongs to the HFCD (homo-oligomeric flavin containing Cys decarboxylase) superfamily.</text>
</comment>
<keyword evidence="3" id="KW-0460">Magnesium</keyword>
<dbReference type="SUPFAM" id="SSF52507">
    <property type="entry name" value="Homo-oligomeric flavin-containing Cys decarboxylases, HFCD"/>
    <property type="match status" value="1"/>
</dbReference>
<dbReference type="PANTHER" id="PTHR14359">
    <property type="entry name" value="HOMO-OLIGOMERIC FLAVIN CONTAINING CYS DECARBOXYLASE FAMILY"/>
    <property type="match status" value="1"/>
</dbReference>
<keyword evidence="3 4" id="KW-0288">FMN</keyword>
<dbReference type="GO" id="GO:0004633">
    <property type="term" value="F:phosphopantothenoylcysteine decarboxylase activity"/>
    <property type="evidence" value="ECO:0007669"/>
    <property type="project" value="UniProtKB-UniRule"/>
</dbReference>
<dbReference type="Gene3D" id="3.40.50.1950">
    <property type="entry name" value="Flavin prenyltransferase-like"/>
    <property type="match status" value="1"/>
</dbReference>
<dbReference type="RefSeq" id="WP_056995658.1">
    <property type="nucleotide sequence ID" value="NZ_AZGC01000039.1"/>
</dbReference>
<proteinExistence type="inferred from homology"/>
<feature type="region of interest" description="Phosphopantothenoylcysteine decarboxylase" evidence="3">
    <location>
        <begin position="1"/>
        <end position="184"/>
    </location>
</feature>
<dbReference type="EC" id="4.1.1.36" evidence="3"/>
<protein>
    <recommendedName>
        <fullName evidence="3">Coenzyme A biosynthesis bifunctional protein CoaBC</fullName>
    </recommendedName>
    <alternativeName>
        <fullName evidence="3">DNA/pantothenate metabolism flavoprotein</fullName>
    </alternativeName>
    <alternativeName>
        <fullName evidence="3">Phosphopantothenoylcysteine synthetase/decarboxylase</fullName>
        <shortName evidence="3">PPCS-PPCDC</shortName>
    </alternativeName>
    <domain>
        <recommendedName>
            <fullName evidence="3">Phosphopantothenoylcysteine decarboxylase</fullName>
            <shortName evidence="3">PPC decarboxylase</shortName>
            <shortName evidence="3">PPC-DC</shortName>
            <ecNumber evidence="3">4.1.1.36</ecNumber>
        </recommendedName>
        <alternativeName>
            <fullName evidence="3">CoaC</fullName>
        </alternativeName>
    </domain>
    <domain>
        <recommendedName>
            <fullName evidence="3">Phosphopantothenate--cysteine ligase</fullName>
            <ecNumber evidence="3">6.3.2.5</ecNumber>
        </recommendedName>
        <alternativeName>
            <fullName evidence="3">CoaB</fullName>
        </alternativeName>
        <alternativeName>
            <fullName evidence="3">Phosphopantothenoylcysteine synthetase</fullName>
            <shortName evidence="3">PPC synthetase</shortName>
            <shortName evidence="3">PPC-S</shortName>
        </alternativeName>
    </domain>
</protein>
<dbReference type="STRING" id="417373.GCA_001570685_00503"/>
<comment type="function">
    <text evidence="3">Catalyzes two sequential steps in the biosynthesis of coenzyme A. In the first step cysteine is conjugated to 4'-phosphopantothenate to form 4-phosphopantothenoylcysteine. In the second step the latter compound is decarboxylated to form 4'-phosphopantotheine.</text>
</comment>
<feature type="domain" description="Flavoprotein" evidence="5">
    <location>
        <begin position="3"/>
        <end position="173"/>
    </location>
</feature>